<feature type="transmembrane region" description="Helical" evidence="6">
    <location>
        <begin position="313"/>
        <end position="334"/>
    </location>
</feature>
<dbReference type="Gene3D" id="3.40.1710.10">
    <property type="entry name" value="abc type-2 transporter like domain"/>
    <property type="match status" value="1"/>
</dbReference>
<evidence type="ECO:0000256" key="4">
    <source>
        <dbReference type="ARBA" id="ARBA00022989"/>
    </source>
</evidence>
<feature type="domain" description="ABC-2 type transporter transmembrane" evidence="7">
    <location>
        <begin position="21"/>
        <end position="420"/>
    </location>
</feature>
<sequence>MFTKLKAIIRKEAIILLRDKIGLSILFLMPMVLIFVMTIIQDAAFRSINESSIPIVFVNNDKDSLGDMVEQGLRNNELCKYYDSINGKPATLETARQAVADGKFLLGIVVPQNATKAIRENVSQLIDESINPTEAAAAIQGMKDSVEIIILIDPVTKKSFISSITSALREFISEVKTKIMFETFSEQIAEVIPEGGKKPGNTFNRSQIFRYSEEYASKNNSAIIPNAVQHNVPAWTIFAMFFIAIPLCGSIMKEKSEGSIFRLHTMPTSYLLLMQGKVIVYLIVGLIQFLLMLCVGLYILPLFGLPPLVMGDSFSGILVLTLATSLAATGYGVLVGTLANTEQQGAILGSLSVLLLSALGGIWVPTYVMSKTMRNISEISPLNWALEGYYNLFLRNDGLSSVLPATGKLLAFFIITIAIAMTVNKMKRKI</sequence>
<comment type="subcellular location">
    <subcellularLocation>
        <location evidence="1">Cell membrane</location>
        <topology evidence="1">Multi-pass membrane protein</topology>
    </subcellularLocation>
</comment>
<keyword evidence="3 6" id="KW-0812">Transmembrane</keyword>
<dbReference type="InterPro" id="IPR013525">
    <property type="entry name" value="ABC2_TM"/>
</dbReference>
<evidence type="ECO:0000256" key="5">
    <source>
        <dbReference type="ARBA" id="ARBA00023136"/>
    </source>
</evidence>
<evidence type="ECO:0000256" key="2">
    <source>
        <dbReference type="ARBA" id="ARBA00022475"/>
    </source>
</evidence>
<evidence type="ECO:0000256" key="6">
    <source>
        <dbReference type="SAM" id="Phobius"/>
    </source>
</evidence>
<gene>
    <name evidence="8" type="ORF">ACFS6H_03795</name>
</gene>
<dbReference type="EMBL" id="JBHUOZ010000001">
    <property type="protein sequence ID" value="MFD2918820.1"/>
    <property type="molecule type" value="Genomic_DNA"/>
</dbReference>
<evidence type="ECO:0000256" key="1">
    <source>
        <dbReference type="ARBA" id="ARBA00004651"/>
    </source>
</evidence>
<feature type="transmembrane region" description="Helical" evidence="6">
    <location>
        <begin position="21"/>
        <end position="40"/>
    </location>
</feature>
<dbReference type="Proteomes" id="UP001597511">
    <property type="component" value="Unassembled WGS sequence"/>
</dbReference>
<feature type="transmembrane region" description="Helical" evidence="6">
    <location>
        <begin position="346"/>
        <end position="364"/>
    </location>
</feature>
<comment type="caution">
    <text evidence="8">The sequence shown here is derived from an EMBL/GenBank/DDBJ whole genome shotgun (WGS) entry which is preliminary data.</text>
</comment>
<feature type="transmembrane region" description="Helical" evidence="6">
    <location>
        <begin position="278"/>
        <end position="301"/>
    </location>
</feature>
<keyword evidence="2" id="KW-1003">Cell membrane</keyword>
<dbReference type="PANTHER" id="PTHR30294">
    <property type="entry name" value="MEMBRANE COMPONENT OF ABC TRANSPORTER YHHJ-RELATED"/>
    <property type="match status" value="1"/>
</dbReference>
<evidence type="ECO:0000256" key="3">
    <source>
        <dbReference type="ARBA" id="ARBA00022692"/>
    </source>
</evidence>
<name>A0ABW6A2X9_9BACT</name>
<evidence type="ECO:0000313" key="9">
    <source>
        <dbReference type="Proteomes" id="UP001597511"/>
    </source>
</evidence>
<dbReference type="RefSeq" id="WP_386095381.1">
    <property type="nucleotide sequence ID" value="NZ_JBHUOZ010000001.1"/>
</dbReference>
<protein>
    <submittedName>
        <fullName evidence="8">ABC transporter permease</fullName>
    </submittedName>
</protein>
<organism evidence="8 9">
    <name type="scientific">Terrimonas rubra</name>
    <dbReference type="NCBI Taxonomy" id="1035890"/>
    <lineage>
        <taxon>Bacteria</taxon>
        <taxon>Pseudomonadati</taxon>
        <taxon>Bacteroidota</taxon>
        <taxon>Chitinophagia</taxon>
        <taxon>Chitinophagales</taxon>
        <taxon>Chitinophagaceae</taxon>
        <taxon>Terrimonas</taxon>
    </lineage>
</organism>
<evidence type="ECO:0000313" key="8">
    <source>
        <dbReference type="EMBL" id="MFD2918820.1"/>
    </source>
</evidence>
<keyword evidence="5 6" id="KW-0472">Membrane</keyword>
<dbReference type="InterPro" id="IPR051449">
    <property type="entry name" value="ABC-2_transporter_component"/>
</dbReference>
<feature type="transmembrane region" description="Helical" evidence="6">
    <location>
        <begin position="402"/>
        <end position="423"/>
    </location>
</feature>
<keyword evidence="4 6" id="KW-1133">Transmembrane helix</keyword>
<proteinExistence type="predicted"/>
<dbReference type="Pfam" id="PF12698">
    <property type="entry name" value="ABC2_membrane_3"/>
    <property type="match status" value="1"/>
</dbReference>
<dbReference type="PANTHER" id="PTHR30294:SF38">
    <property type="entry name" value="TRANSPORT PERMEASE PROTEIN"/>
    <property type="match status" value="1"/>
</dbReference>
<keyword evidence="9" id="KW-1185">Reference proteome</keyword>
<evidence type="ECO:0000259" key="7">
    <source>
        <dbReference type="Pfam" id="PF12698"/>
    </source>
</evidence>
<feature type="transmembrane region" description="Helical" evidence="6">
    <location>
        <begin position="232"/>
        <end position="252"/>
    </location>
</feature>
<reference evidence="9" key="1">
    <citation type="journal article" date="2019" name="Int. J. Syst. Evol. Microbiol.">
        <title>The Global Catalogue of Microorganisms (GCM) 10K type strain sequencing project: providing services to taxonomists for standard genome sequencing and annotation.</title>
        <authorList>
            <consortium name="The Broad Institute Genomics Platform"/>
            <consortium name="The Broad Institute Genome Sequencing Center for Infectious Disease"/>
            <person name="Wu L."/>
            <person name="Ma J."/>
        </authorList>
    </citation>
    <scope>NUCLEOTIDE SEQUENCE [LARGE SCALE GENOMIC DNA]</scope>
    <source>
        <strain evidence="9">KCTC 23299</strain>
    </source>
</reference>
<accession>A0ABW6A2X9</accession>